<keyword evidence="1" id="KW-1133">Transmembrane helix</keyword>
<dbReference type="OrthoDB" id="4556481at2"/>
<feature type="transmembrane region" description="Helical" evidence="1">
    <location>
        <begin position="51"/>
        <end position="73"/>
    </location>
</feature>
<dbReference type="EMBL" id="VXLC01000014">
    <property type="protein sequence ID" value="KAA8885847.1"/>
    <property type="molecule type" value="Genomic_DNA"/>
</dbReference>
<accession>A0A5N0E8U1</accession>
<evidence type="ECO:0000313" key="3">
    <source>
        <dbReference type="Proteomes" id="UP000323876"/>
    </source>
</evidence>
<comment type="caution">
    <text evidence="2">The sequence shown here is derived from an EMBL/GenBank/DDBJ whole genome shotgun (WGS) entry which is preliminary data.</text>
</comment>
<gene>
    <name evidence="2" type="ORF">F3087_24740</name>
</gene>
<dbReference type="Proteomes" id="UP000323876">
    <property type="component" value="Unassembled WGS sequence"/>
</dbReference>
<sequence length="78" mass="8445">MNPNLHTRPEGLLDISSAPIGFGYNTQNADASETVSRNGDHVGWWSRHRRLTIGIGMMLATALGLVPAVQYAVLLVQS</sequence>
<reference evidence="2 3" key="1">
    <citation type="submission" date="2019-09" db="EMBL/GenBank/DDBJ databases">
        <authorList>
            <person name="Wang X."/>
        </authorList>
    </citation>
    <scope>NUCLEOTIDE SEQUENCE [LARGE SCALE GENOMIC DNA]</scope>
    <source>
        <strain evidence="2 3">CICC 11023</strain>
    </source>
</reference>
<keyword evidence="3" id="KW-1185">Reference proteome</keyword>
<organism evidence="2 3">
    <name type="scientific">Nocardia colli</name>
    <dbReference type="NCBI Taxonomy" id="2545717"/>
    <lineage>
        <taxon>Bacteria</taxon>
        <taxon>Bacillati</taxon>
        <taxon>Actinomycetota</taxon>
        <taxon>Actinomycetes</taxon>
        <taxon>Mycobacteriales</taxon>
        <taxon>Nocardiaceae</taxon>
        <taxon>Nocardia</taxon>
    </lineage>
</organism>
<dbReference type="AlphaFoldDB" id="A0A5N0E8U1"/>
<evidence type="ECO:0000256" key="1">
    <source>
        <dbReference type="SAM" id="Phobius"/>
    </source>
</evidence>
<dbReference type="RefSeq" id="WP_150404427.1">
    <property type="nucleotide sequence ID" value="NZ_VXLC01000014.1"/>
</dbReference>
<proteinExistence type="predicted"/>
<keyword evidence="1" id="KW-0472">Membrane</keyword>
<evidence type="ECO:0000313" key="2">
    <source>
        <dbReference type="EMBL" id="KAA8885847.1"/>
    </source>
</evidence>
<protein>
    <submittedName>
        <fullName evidence="2">Uncharacterized protein</fullName>
    </submittedName>
</protein>
<name>A0A5N0E8U1_9NOCA</name>
<keyword evidence="1" id="KW-0812">Transmembrane</keyword>